<keyword evidence="1" id="KW-1133">Transmembrane helix</keyword>
<reference evidence="3 4" key="1">
    <citation type="submission" date="2023-05" db="EMBL/GenBank/DDBJ databases">
        <title>Sequencing and Assembly of Streptomyces sp. NP73.</title>
        <authorList>
            <person name="Konwar A.N."/>
            <person name="Saikia K."/>
            <person name="Thakur D."/>
        </authorList>
    </citation>
    <scope>NUCLEOTIDE SEQUENCE [LARGE SCALE GENOMIC DNA]</scope>
    <source>
        <strain evidence="3 4">NP73</strain>
    </source>
</reference>
<dbReference type="EMBL" id="JASITI010000067">
    <property type="protein sequence ID" value="MDK9500613.1"/>
    <property type="molecule type" value="Genomic_DNA"/>
</dbReference>
<keyword evidence="1" id="KW-0472">Membrane</keyword>
<feature type="signal peptide" evidence="2">
    <location>
        <begin position="1"/>
        <end position="21"/>
    </location>
</feature>
<dbReference type="Proteomes" id="UP001223390">
    <property type="component" value="Unassembled WGS sequence"/>
</dbReference>
<accession>A0ABT7H437</accession>
<feature type="chain" id="PRO_5046823283" evidence="2">
    <location>
        <begin position="22"/>
        <end position="199"/>
    </location>
</feature>
<comment type="caution">
    <text evidence="3">The sequence shown here is derived from an EMBL/GenBank/DDBJ whole genome shotgun (WGS) entry which is preliminary data.</text>
</comment>
<evidence type="ECO:0000313" key="4">
    <source>
        <dbReference type="Proteomes" id="UP001223390"/>
    </source>
</evidence>
<sequence length="199" mass="20541">MRCSLIALRVAGAAVALTAFAAVTAPAALANEWDRGGVSAEPNPADPGAHVKIRVRGCDGDWGVARSPVFVNDARLSSGHGDGRTLHGEAKIRPHADPGWHEIRIKCEGADGLRGSIEIRRDHHRPDPHHSPVWPVHAGGGGMSAEVAETTRLAAAAKKSHGGDGPGLPHTVIGAVLAAAATLAVAGRAITLRRRRNGG</sequence>
<feature type="transmembrane region" description="Helical" evidence="1">
    <location>
        <begin position="167"/>
        <end position="186"/>
    </location>
</feature>
<evidence type="ECO:0000313" key="3">
    <source>
        <dbReference type="EMBL" id="MDK9500613.1"/>
    </source>
</evidence>
<keyword evidence="4" id="KW-1185">Reference proteome</keyword>
<proteinExistence type="predicted"/>
<protein>
    <submittedName>
        <fullName evidence="3">Uncharacterized protein</fullName>
    </submittedName>
</protein>
<keyword evidence="2" id="KW-0732">Signal</keyword>
<evidence type="ECO:0000256" key="2">
    <source>
        <dbReference type="SAM" id="SignalP"/>
    </source>
</evidence>
<organism evidence="3 4">
    <name type="scientific">Streptomyces katrae</name>
    <dbReference type="NCBI Taxonomy" id="68223"/>
    <lineage>
        <taxon>Bacteria</taxon>
        <taxon>Bacillati</taxon>
        <taxon>Actinomycetota</taxon>
        <taxon>Actinomycetes</taxon>
        <taxon>Kitasatosporales</taxon>
        <taxon>Streptomycetaceae</taxon>
        <taxon>Streptomyces</taxon>
    </lineage>
</organism>
<evidence type="ECO:0000256" key="1">
    <source>
        <dbReference type="SAM" id="Phobius"/>
    </source>
</evidence>
<name>A0ABT7H437_9ACTN</name>
<gene>
    <name evidence="3" type="ORF">QEZ40_006444</name>
</gene>
<keyword evidence="1" id="KW-0812">Transmembrane</keyword>
<dbReference type="RefSeq" id="WP_285346205.1">
    <property type="nucleotide sequence ID" value="NZ_JASITI010000067.1"/>
</dbReference>